<evidence type="ECO:0000256" key="6">
    <source>
        <dbReference type="ARBA" id="ARBA00022989"/>
    </source>
</evidence>
<dbReference type="Proteomes" id="UP000294616">
    <property type="component" value="Unassembled WGS sequence"/>
</dbReference>
<dbReference type="InterPro" id="IPR048279">
    <property type="entry name" value="MdtK-like"/>
</dbReference>
<feature type="transmembrane region" description="Helical" evidence="10">
    <location>
        <begin position="421"/>
        <end position="441"/>
    </location>
</feature>
<evidence type="ECO:0000256" key="5">
    <source>
        <dbReference type="ARBA" id="ARBA00022692"/>
    </source>
</evidence>
<dbReference type="GO" id="GO:0042910">
    <property type="term" value="F:xenobiotic transmembrane transporter activity"/>
    <property type="evidence" value="ECO:0007669"/>
    <property type="project" value="InterPro"/>
</dbReference>
<evidence type="ECO:0000256" key="2">
    <source>
        <dbReference type="ARBA" id="ARBA00022448"/>
    </source>
</evidence>
<gene>
    <name evidence="11" type="ORF">C8N28_0313</name>
</gene>
<accession>A0A4R1M134</accession>
<feature type="transmembrane region" description="Helical" evidence="10">
    <location>
        <begin position="200"/>
        <end position="218"/>
    </location>
</feature>
<feature type="transmembrane region" description="Helical" evidence="10">
    <location>
        <begin position="97"/>
        <end position="115"/>
    </location>
</feature>
<feature type="transmembrane region" description="Helical" evidence="10">
    <location>
        <begin position="280"/>
        <end position="302"/>
    </location>
</feature>
<keyword evidence="7" id="KW-0406">Ion transport</keyword>
<dbReference type="InterPro" id="IPR002528">
    <property type="entry name" value="MATE_fam"/>
</dbReference>
<keyword evidence="5 10" id="KW-0812">Transmembrane</keyword>
<keyword evidence="12" id="KW-1185">Reference proteome</keyword>
<feature type="transmembrane region" description="Helical" evidence="10">
    <location>
        <begin position="135"/>
        <end position="156"/>
    </location>
</feature>
<evidence type="ECO:0000313" key="11">
    <source>
        <dbReference type="EMBL" id="TCK85017.1"/>
    </source>
</evidence>
<feature type="transmembrane region" description="Helical" evidence="10">
    <location>
        <begin position="254"/>
        <end position="274"/>
    </location>
</feature>
<feature type="transmembrane region" description="Helical" evidence="10">
    <location>
        <begin position="323"/>
        <end position="342"/>
    </location>
</feature>
<feature type="transmembrane region" description="Helical" evidence="10">
    <location>
        <begin position="168"/>
        <end position="188"/>
    </location>
</feature>
<dbReference type="InterPro" id="IPR050222">
    <property type="entry name" value="MATE_MdtK"/>
</dbReference>
<keyword evidence="6 10" id="KW-1133">Transmembrane helix</keyword>
<keyword evidence="8 10" id="KW-0472">Membrane</keyword>
<keyword evidence="3" id="KW-0050">Antiport</keyword>
<dbReference type="EMBL" id="SMGO01000001">
    <property type="protein sequence ID" value="TCK85017.1"/>
    <property type="molecule type" value="Genomic_DNA"/>
</dbReference>
<dbReference type="AlphaFoldDB" id="A0A4R1M134"/>
<dbReference type="RefSeq" id="WP_246012695.1">
    <property type="nucleotide sequence ID" value="NZ_SMGO01000001.1"/>
</dbReference>
<dbReference type="Pfam" id="PF01554">
    <property type="entry name" value="MatE"/>
    <property type="match status" value="2"/>
</dbReference>
<dbReference type="PANTHER" id="PTHR43298">
    <property type="entry name" value="MULTIDRUG RESISTANCE PROTEIN NORM-RELATED"/>
    <property type="match status" value="1"/>
</dbReference>
<evidence type="ECO:0000256" key="4">
    <source>
        <dbReference type="ARBA" id="ARBA00022475"/>
    </source>
</evidence>
<protein>
    <recommendedName>
        <fullName evidence="9">Multidrug-efflux transporter</fullName>
    </recommendedName>
</protein>
<feature type="transmembrane region" description="Helical" evidence="10">
    <location>
        <begin position="393"/>
        <end position="415"/>
    </location>
</feature>
<feature type="transmembrane region" description="Helical" evidence="10">
    <location>
        <begin position="354"/>
        <end position="372"/>
    </location>
</feature>
<dbReference type="PIRSF" id="PIRSF006603">
    <property type="entry name" value="DinF"/>
    <property type="match status" value="1"/>
</dbReference>
<dbReference type="GO" id="GO:0015297">
    <property type="term" value="F:antiporter activity"/>
    <property type="evidence" value="ECO:0007669"/>
    <property type="project" value="UniProtKB-KW"/>
</dbReference>
<feature type="transmembrane region" description="Helical" evidence="10">
    <location>
        <begin position="58"/>
        <end position="77"/>
    </location>
</feature>
<evidence type="ECO:0000313" key="12">
    <source>
        <dbReference type="Proteomes" id="UP000294616"/>
    </source>
</evidence>
<dbReference type="PANTHER" id="PTHR43298:SF2">
    <property type="entry name" value="FMN_FAD EXPORTER YEEO-RELATED"/>
    <property type="match status" value="1"/>
</dbReference>
<evidence type="ECO:0000256" key="8">
    <source>
        <dbReference type="ARBA" id="ARBA00023136"/>
    </source>
</evidence>
<dbReference type="NCBIfam" id="TIGR00797">
    <property type="entry name" value="matE"/>
    <property type="match status" value="1"/>
</dbReference>
<evidence type="ECO:0000256" key="3">
    <source>
        <dbReference type="ARBA" id="ARBA00022449"/>
    </source>
</evidence>
<reference evidence="11 12" key="1">
    <citation type="submission" date="2019-03" db="EMBL/GenBank/DDBJ databases">
        <title>Genomic Encyclopedia of Archaeal and Bacterial Type Strains, Phase II (KMG-II): from individual species to whole genera.</title>
        <authorList>
            <person name="Goeker M."/>
        </authorList>
    </citation>
    <scope>NUCLEOTIDE SEQUENCE [LARGE SCALE GENOMIC DNA]</scope>
    <source>
        <strain evidence="11 12">DSM 22554</strain>
    </source>
</reference>
<evidence type="ECO:0000256" key="1">
    <source>
        <dbReference type="ARBA" id="ARBA00004651"/>
    </source>
</evidence>
<organism evidence="11 12">
    <name type="scientific">Albibacterium bauzanense</name>
    <dbReference type="NCBI Taxonomy" id="653929"/>
    <lineage>
        <taxon>Bacteria</taxon>
        <taxon>Pseudomonadati</taxon>
        <taxon>Bacteroidota</taxon>
        <taxon>Sphingobacteriia</taxon>
        <taxon>Sphingobacteriales</taxon>
        <taxon>Sphingobacteriaceae</taxon>
        <taxon>Albibacterium</taxon>
    </lineage>
</organism>
<comment type="caution">
    <text evidence="11">The sequence shown here is derived from an EMBL/GenBank/DDBJ whole genome shotgun (WGS) entry which is preliminary data.</text>
</comment>
<keyword evidence="2" id="KW-0813">Transport</keyword>
<dbReference type="GO" id="GO:0005886">
    <property type="term" value="C:plasma membrane"/>
    <property type="evidence" value="ECO:0007669"/>
    <property type="project" value="UniProtKB-SubCell"/>
</dbReference>
<proteinExistence type="predicted"/>
<sequence length="450" mass="49455">MKAYFSKYLPYYRSNLHLAGPIMISQLGHTLVHTADSVIVGHFAGTVPLAAVSLVNSVFMIVMVVGLGIAFGLTPLIAQENGRSNKEECARLFSNSIFLNIISGVVLFFIVYYGSMAMLTHLDQDPAVVVEAKPYLLILSISIVPIMIFSAFKQFAEGLGFTRQAMRITIWGNVLNVIIAIIFVKGMFGIKPMGVSGVGYATLIDRCLMALVMGVYIFNSKDFRPYIKHFVWKQVDWVRSINILKIGSPVAMQYVFEIGAFAAASILAGQLGAVEQAAHQVAINLAAITYMVATGIASAATIQVGNSFGKNNLNRLFNFSASSYHIVLVFMVFTALVFVVFNKQLPWIFTADEAVIYLAAQLLIIAGLFQLFDGTQSVGLGILRGMSDVNKPTFIVFVAYWIIGLPISYYLGIHLGYGLEGIWYGLTIGLMASSLLLFLRYRTKTRHLLK</sequence>
<name>A0A4R1M134_9SPHI</name>
<dbReference type="GO" id="GO:0006811">
    <property type="term" value="P:monoatomic ion transport"/>
    <property type="evidence" value="ECO:0007669"/>
    <property type="project" value="UniProtKB-KW"/>
</dbReference>
<keyword evidence="4" id="KW-1003">Cell membrane</keyword>
<comment type="subcellular location">
    <subcellularLocation>
        <location evidence="1">Cell membrane</location>
        <topology evidence="1">Multi-pass membrane protein</topology>
    </subcellularLocation>
</comment>
<evidence type="ECO:0000256" key="7">
    <source>
        <dbReference type="ARBA" id="ARBA00023065"/>
    </source>
</evidence>
<dbReference type="CDD" id="cd13131">
    <property type="entry name" value="MATE_NorM_like"/>
    <property type="match status" value="1"/>
</dbReference>
<evidence type="ECO:0000256" key="9">
    <source>
        <dbReference type="ARBA" id="ARBA00031636"/>
    </source>
</evidence>
<evidence type="ECO:0000256" key="10">
    <source>
        <dbReference type="SAM" id="Phobius"/>
    </source>
</evidence>